<evidence type="ECO:0000256" key="5">
    <source>
        <dbReference type="ARBA" id="ARBA00023002"/>
    </source>
</evidence>
<proteinExistence type="inferred from homology"/>
<dbReference type="FunFam" id="3.30.390.30:FF:000001">
    <property type="entry name" value="Dihydrolipoyl dehydrogenase"/>
    <property type="match status" value="1"/>
</dbReference>
<evidence type="ECO:0000256" key="12">
    <source>
        <dbReference type="SAM" id="Phobius"/>
    </source>
</evidence>
<evidence type="ECO:0000259" key="13">
    <source>
        <dbReference type="Pfam" id="PF02852"/>
    </source>
</evidence>
<evidence type="ECO:0000256" key="10">
    <source>
        <dbReference type="RuleBase" id="RU003691"/>
    </source>
</evidence>
<evidence type="ECO:0000256" key="1">
    <source>
        <dbReference type="ARBA" id="ARBA00007532"/>
    </source>
</evidence>
<feature type="binding site" evidence="8">
    <location>
        <begin position="207"/>
        <end position="214"/>
    </location>
    <ligand>
        <name>NAD(+)</name>
        <dbReference type="ChEBI" id="CHEBI:57540"/>
    </ligand>
</feature>
<dbReference type="GO" id="GO:0016668">
    <property type="term" value="F:oxidoreductase activity, acting on a sulfur group of donors, NAD(P) as acceptor"/>
    <property type="evidence" value="ECO:0007669"/>
    <property type="project" value="InterPro"/>
</dbReference>
<feature type="binding site" evidence="8">
    <location>
        <position position="81"/>
    </location>
    <ligand>
        <name>FAD</name>
        <dbReference type="ChEBI" id="CHEBI:57692"/>
    </ligand>
</feature>
<accession>A0A517ZA26</accession>
<keyword evidence="5 10" id="KW-0560">Oxidoreductase</keyword>
<dbReference type="OrthoDB" id="230580at2"/>
<dbReference type="NCBIfam" id="NF004991">
    <property type="entry name" value="PRK06370.1-3"/>
    <property type="match status" value="1"/>
</dbReference>
<feature type="transmembrane region" description="Helical" evidence="12">
    <location>
        <begin position="35"/>
        <end position="58"/>
    </location>
</feature>
<dbReference type="PRINTS" id="PR00368">
    <property type="entry name" value="FADPNR"/>
</dbReference>
<dbReference type="InterPro" id="IPR001100">
    <property type="entry name" value="Pyr_nuc-diS_OxRdtase"/>
</dbReference>
<dbReference type="SUPFAM" id="SSF51905">
    <property type="entry name" value="FAD/NAD(P)-binding domain"/>
    <property type="match status" value="1"/>
</dbReference>
<feature type="binding site" evidence="8">
    <location>
        <position position="338"/>
    </location>
    <ligand>
        <name>FAD</name>
        <dbReference type="ChEBI" id="CHEBI:57692"/>
    </ligand>
</feature>
<dbReference type="Gene3D" id="3.30.390.30">
    <property type="match status" value="1"/>
</dbReference>
<feature type="domain" description="Pyridine nucleotide-disulphide oxidoreductase dimerisation" evidence="13">
    <location>
        <begin position="373"/>
        <end position="480"/>
    </location>
</feature>
<dbReference type="PROSITE" id="PS00076">
    <property type="entry name" value="PYRIDINE_REDOX_1"/>
    <property type="match status" value="1"/>
</dbReference>
<evidence type="ECO:0000256" key="11">
    <source>
        <dbReference type="SAM" id="MobiDB-lite"/>
    </source>
</evidence>
<keyword evidence="12" id="KW-0812">Transmembrane</keyword>
<dbReference type="PANTHER" id="PTHR43014:SF2">
    <property type="entry name" value="MERCURIC REDUCTASE"/>
    <property type="match status" value="1"/>
</dbReference>
<evidence type="ECO:0000313" key="15">
    <source>
        <dbReference type="EMBL" id="QDU39290.1"/>
    </source>
</evidence>
<dbReference type="PIRSF" id="PIRSF000350">
    <property type="entry name" value="Mercury_reductase_MerA"/>
    <property type="match status" value="1"/>
</dbReference>
<dbReference type="InterPro" id="IPR023753">
    <property type="entry name" value="FAD/NAD-binding_dom"/>
</dbReference>
<keyword evidence="3 8" id="KW-0274">FAD</keyword>
<keyword evidence="7 10" id="KW-0676">Redox-active center</keyword>
<comment type="cofactor">
    <cofactor evidence="8">
        <name>FAD</name>
        <dbReference type="ChEBI" id="CHEBI:57692"/>
    </cofactor>
    <text evidence="8">Binds 1 FAD per subunit.</text>
</comment>
<reference evidence="15 16" key="1">
    <citation type="submission" date="2019-02" db="EMBL/GenBank/DDBJ databases">
        <title>Deep-cultivation of Planctomycetes and their phenomic and genomic characterization uncovers novel biology.</title>
        <authorList>
            <person name="Wiegand S."/>
            <person name="Jogler M."/>
            <person name="Boedeker C."/>
            <person name="Pinto D."/>
            <person name="Vollmers J."/>
            <person name="Rivas-Marin E."/>
            <person name="Kohn T."/>
            <person name="Peeters S.H."/>
            <person name="Heuer A."/>
            <person name="Rast P."/>
            <person name="Oberbeckmann S."/>
            <person name="Bunk B."/>
            <person name="Jeske O."/>
            <person name="Meyerdierks A."/>
            <person name="Storesund J.E."/>
            <person name="Kallscheuer N."/>
            <person name="Luecker S."/>
            <person name="Lage O.M."/>
            <person name="Pohl T."/>
            <person name="Merkel B.J."/>
            <person name="Hornburger P."/>
            <person name="Mueller R.-W."/>
            <person name="Bruemmer F."/>
            <person name="Labrenz M."/>
            <person name="Spormann A.M."/>
            <person name="Op den Camp H."/>
            <person name="Overmann J."/>
            <person name="Amann R."/>
            <person name="Jetten M.S.M."/>
            <person name="Mascher T."/>
            <person name="Medema M.H."/>
            <person name="Devos D.P."/>
            <person name="Kaster A.-K."/>
            <person name="Ovreas L."/>
            <person name="Rohde M."/>
            <person name="Galperin M.Y."/>
            <person name="Jogler C."/>
        </authorList>
    </citation>
    <scope>NUCLEOTIDE SEQUENCE [LARGE SCALE GENOMIC DNA]</scope>
    <source>
        <strain evidence="15 16">Mal4</strain>
    </source>
</reference>
<dbReference type="GO" id="GO:0016152">
    <property type="term" value="F:mercury (II) reductase (NADP+) activity"/>
    <property type="evidence" value="ECO:0007669"/>
    <property type="project" value="UniProtKB-EC"/>
</dbReference>
<dbReference type="InterPro" id="IPR008143">
    <property type="entry name" value="Ala_DH/PNT_CS2"/>
</dbReference>
<dbReference type="GO" id="GO:0050660">
    <property type="term" value="F:flavin adenine dinucleotide binding"/>
    <property type="evidence" value="ECO:0007669"/>
    <property type="project" value="TreeGrafter"/>
</dbReference>
<evidence type="ECO:0000256" key="2">
    <source>
        <dbReference type="ARBA" id="ARBA00022630"/>
    </source>
</evidence>
<dbReference type="Proteomes" id="UP000320496">
    <property type="component" value="Chromosome"/>
</dbReference>
<dbReference type="Pfam" id="PF02852">
    <property type="entry name" value="Pyr_redox_dim"/>
    <property type="match status" value="1"/>
</dbReference>
<dbReference type="PRINTS" id="PR00411">
    <property type="entry name" value="PNDRDTASEI"/>
</dbReference>
<feature type="binding site" evidence="8">
    <location>
        <position position="230"/>
    </location>
    <ligand>
        <name>NAD(+)</name>
        <dbReference type="ChEBI" id="CHEBI:57540"/>
    </ligand>
</feature>
<feature type="binding site" evidence="8">
    <location>
        <position position="146"/>
    </location>
    <ligand>
        <name>FAD</name>
        <dbReference type="ChEBI" id="CHEBI:57692"/>
    </ligand>
</feature>
<gene>
    <name evidence="15" type="primary">merA</name>
    <name evidence="15" type="ORF">Mal4_36290</name>
</gene>
<keyword evidence="4" id="KW-0521">NADP</keyword>
<evidence type="ECO:0000256" key="3">
    <source>
        <dbReference type="ARBA" id="ARBA00022827"/>
    </source>
</evidence>
<sequence>MTSSVELQPYDEHNRKLEANVHPSDWRNPTPSGRYNLVVVGAGTAGLVAAAGAAGLGAKVALIERNLMGGDCLNVGCVPSKGIISAARAAAAVRHAGEFGIHVPDGVTVDFGAAMERMRRLRASIAPHDSAARFRDLGIDVFLGDGRFSGRDTVTVDGQMLMFSKAVIATGARAAAPPIPGLDTVRYLTNESVFSLTELPPRLAVIGAGPIGCELAQAFARFGSEVTLFEAASGILPREDRDVAEIVQAALEKDGVRILCGAKGTQVSSRGDNIGITVTCDGQDHDIEVDELLVAVGRAPNVDRLGLEEAGVEYDAKAGVTVDDRLRTTNPKIFAAGDICSQYKFTHAADFMARIVIHNALFFGRSKVSALTIPWCTYTSPEVAHVGLSEQEAASQGVAIDTYTQDFDHVDRAILEGETNGLVKVHVKKGTDRIVGGTIVAAHAGDMIGELTMAMTHGLGLRQVGSTIHPYPTQAEAIRKTGDLYNRTRLTPLVKKLFGWWLSVTR</sequence>
<protein>
    <submittedName>
        <fullName evidence="15">Mercuric reductase</fullName>
        <ecNumber evidence="15">1.16.1.1</ecNumber>
    </submittedName>
</protein>
<name>A0A517ZA26_9PLAN</name>
<dbReference type="SUPFAM" id="SSF55424">
    <property type="entry name" value="FAD/NAD-linked reductases, dimerisation (C-terminal) domain"/>
    <property type="match status" value="1"/>
</dbReference>
<keyword evidence="6" id="KW-1015">Disulfide bond</keyword>
<dbReference type="PROSITE" id="PS00837">
    <property type="entry name" value="ALADH_PNT_2"/>
    <property type="match status" value="1"/>
</dbReference>
<keyword evidence="12" id="KW-0472">Membrane</keyword>
<dbReference type="KEGG" id="mri:Mal4_36290"/>
<evidence type="ECO:0000256" key="8">
    <source>
        <dbReference type="PIRSR" id="PIRSR000350-3"/>
    </source>
</evidence>
<dbReference type="Gene3D" id="3.50.50.60">
    <property type="entry name" value="FAD/NAD(P)-binding domain"/>
    <property type="match status" value="2"/>
</dbReference>
<keyword evidence="8" id="KW-0547">Nucleotide-binding</keyword>
<keyword evidence="12" id="KW-1133">Transmembrane helix</keyword>
<evidence type="ECO:0000313" key="16">
    <source>
        <dbReference type="Proteomes" id="UP000320496"/>
    </source>
</evidence>
<dbReference type="Pfam" id="PF07992">
    <property type="entry name" value="Pyr_redox_2"/>
    <property type="match status" value="1"/>
</dbReference>
<comment type="similarity">
    <text evidence="1 10">Belongs to the class-I pyridine nucleotide-disulfide oxidoreductase family.</text>
</comment>
<organism evidence="15 16">
    <name type="scientific">Maioricimonas rarisocia</name>
    <dbReference type="NCBI Taxonomy" id="2528026"/>
    <lineage>
        <taxon>Bacteria</taxon>
        <taxon>Pseudomonadati</taxon>
        <taxon>Planctomycetota</taxon>
        <taxon>Planctomycetia</taxon>
        <taxon>Planctomycetales</taxon>
        <taxon>Planctomycetaceae</taxon>
        <taxon>Maioricimonas</taxon>
    </lineage>
</organism>
<evidence type="ECO:0000256" key="4">
    <source>
        <dbReference type="ARBA" id="ARBA00022857"/>
    </source>
</evidence>
<dbReference type="EC" id="1.16.1.1" evidence="15"/>
<evidence type="ECO:0000256" key="6">
    <source>
        <dbReference type="ARBA" id="ARBA00023157"/>
    </source>
</evidence>
<keyword evidence="8" id="KW-0520">NAD</keyword>
<dbReference type="GO" id="GO:0003955">
    <property type="term" value="F:NAD(P)H dehydrogenase (quinone) activity"/>
    <property type="evidence" value="ECO:0007669"/>
    <property type="project" value="TreeGrafter"/>
</dbReference>
<dbReference type="AlphaFoldDB" id="A0A517ZA26"/>
<feature type="disulfide bond" description="Redox-active" evidence="9">
    <location>
        <begin position="72"/>
        <end position="77"/>
    </location>
</feature>
<keyword evidence="16" id="KW-1185">Reference proteome</keyword>
<dbReference type="InterPro" id="IPR012999">
    <property type="entry name" value="Pyr_OxRdtase_I_AS"/>
</dbReference>
<feature type="compositionally biased region" description="Basic and acidic residues" evidence="11">
    <location>
        <begin position="10"/>
        <end position="19"/>
    </location>
</feature>
<dbReference type="InterPro" id="IPR036188">
    <property type="entry name" value="FAD/NAD-bd_sf"/>
</dbReference>
<dbReference type="EMBL" id="CP036275">
    <property type="protein sequence ID" value="QDU39290.1"/>
    <property type="molecule type" value="Genomic_DNA"/>
</dbReference>
<feature type="binding site" evidence="8">
    <location>
        <position position="297"/>
    </location>
    <ligand>
        <name>NAD(+)</name>
        <dbReference type="ChEBI" id="CHEBI:57540"/>
    </ligand>
</feature>
<dbReference type="PANTHER" id="PTHR43014">
    <property type="entry name" value="MERCURIC REDUCTASE"/>
    <property type="match status" value="1"/>
</dbReference>
<dbReference type="RefSeq" id="WP_145370493.1">
    <property type="nucleotide sequence ID" value="NZ_CP036275.1"/>
</dbReference>
<keyword evidence="2 10" id="KW-0285">Flavoprotein</keyword>
<evidence type="ECO:0000259" key="14">
    <source>
        <dbReference type="Pfam" id="PF07992"/>
    </source>
</evidence>
<evidence type="ECO:0000256" key="7">
    <source>
        <dbReference type="ARBA" id="ARBA00023284"/>
    </source>
</evidence>
<dbReference type="FunFam" id="3.50.50.60:FF:000379">
    <property type="entry name" value="Mercuric reductase"/>
    <property type="match status" value="1"/>
</dbReference>
<dbReference type="InterPro" id="IPR016156">
    <property type="entry name" value="FAD/NAD-linked_Rdtase_dimer_sf"/>
</dbReference>
<evidence type="ECO:0000256" key="9">
    <source>
        <dbReference type="PIRSR" id="PIRSR000350-4"/>
    </source>
</evidence>
<dbReference type="InterPro" id="IPR004099">
    <property type="entry name" value="Pyr_nucl-diS_OxRdtase_dimer"/>
</dbReference>
<feature type="domain" description="FAD/NAD(P)-binding" evidence="14">
    <location>
        <begin position="35"/>
        <end position="350"/>
    </location>
</feature>
<feature type="region of interest" description="Disordered" evidence="11">
    <location>
        <begin position="1"/>
        <end position="28"/>
    </location>
</feature>